<dbReference type="InterPro" id="IPR052515">
    <property type="entry name" value="Gfo/Idh/MocA_Oxidoreductase"/>
</dbReference>
<proteinExistence type="predicted"/>
<dbReference type="AlphaFoldDB" id="A0A1M6V454"/>
<evidence type="ECO:0000259" key="2">
    <source>
        <dbReference type="Pfam" id="PF22725"/>
    </source>
</evidence>
<dbReference type="Proteomes" id="UP000183947">
    <property type="component" value="Unassembled WGS sequence"/>
</dbReference>
<dbReference type="RefSeq" id="WP_244535906.1">
    <property type="nucleotide sequence ID" value="NZ_FRAS01000006.1"/>
</dbReference>
<dbReference type="STRING" id="1121959.SAMN02746009_01494"/>
<gene>
    <name evidence="3" type="ORF">SAMN02746009_01494</name>
</gene>
<accession>A0A1M6V454</accession>
<organism evidence="3 4">
    <name type="scientific">Hymenobacter psychrotolerans DSM 18569</name>
    <dbReference type="NCBI Taxonomy" id="1121959"/>
    <lineage>
        <taxon>Bacteria</taxon>
        <taxon>Pseudomonadati</taxon>
        <taxon>Bacteroidota</taxon>
        <taxon>Cytophagia</taxon>
        <taxon>Cytophagales</taxon>
        <taxon>Hymenobacteraceae</taxon>
        <taxon>Hymenobacter</taxon>
    </lineage>
</organism>
<dbReference type="GO" id="GO:0000166">
    <property type="term" value="F:nucleotide binding"/>
    <property type="evidence" value="ECO:0007669"/>
    <property type="project" value="InterPro"/>
</dbReference>
<dbReference type="Pfam" id="PF22725">
    <property type="entry name" value="GFO_IDH_MocA_C3"/>
    <property type="match status" value="1"/>
</dbReference>
<feature type="domain" description="GFO/IDH/MocA-like oxidoreductase" evidence="2">
    <location>
        <begin position="228"/>
        <end position="351"/>
    </location>
</feature>
<dbReference type="Pfam" id="PF01408">
    <property type="entry name" value="GFO_IDH_MocA"/>
    <property type="match status" value="1"/>
</dbReference>
<dbReference type="InterPro" id="IPR036291">
    <property type="entry name" value="NAD(P)-bd_dom_sf"/>
</dbReference>
<dbReference type="PANTHER" id="PTHR43249:SF1">
    <property type="entry name" value="D-GLUCOSIDE 3-DEHYDROGENASE"/>
    <property type="match status" value="1"/>
</dbReference>
<name>A0A1M6V454_9BACT</name>
<dbReference type="InterPro" id="IPR055170">
    <property type="entry name" value="GFO_IDH_MocA-like_dom"/>
</dbReference>
<evidence type="ECO:0000259" key="1">
    <source>
        <dbReference type="Pfam" id="PF01408"/>
    </source>
</evidence>
<dbReference type="PANTHER" id="PTHR43249">
    <property type="entry name" value="UDP-N-ACETYL-2-AMINO-2-DEOXY-D-GLUCURONATE OXIDASE"/>
    <property type="match status" value="1"/>
</dbReference>
<evidence type="ECO:0000313" key="4">
    <source>
        <dbReference type="Proteomes" id="UP000183947"/>
    </source>
</evidence>
<reference evidence="4" key="1">
    <citation type="submission" date="2016-11" db="EMBL/GenBank/DDBJ databases">
        <authorList>
            <person name="Varghese N."/>
            <person name="Submissions S."/>
        </authorList>
    </citation>
    <scope>NUCLEOTIDE SEQUENCE [LARGE SCALE GENOMIC DNA]</scope>
    <source>
        <strain evidence="4">DSM 18569</strain>
    </source>
</reference>
<dbReference type="InterPro" id="IPR000683">
    <property type="entry name" value="Gfo/Idh/MocA-like_OxRdtase_N"/>
</dbReference>
<feature type="domain" description="Gfo/Idh/MocA-like oxidoreductase N-terminal" evidence="1">
    <location>
        <begin position="97"/>
        <end position="213"/>
    </location>
</feature>
<dbReference type="Gene3D" id="3.40.50.720">
    <property type="entry name" value="NAD(P)-binding Rossmann-like Domain"/>
    <property type="match status" value="1"/>
</dbReference>
<dbReference type="SUPFAM" id="SSF51735">
    <property type="entry name" value="NAD(P)-binding Rossmann-fold domains"/>
    <property type="match status" value="1"/>
</dbReference>
<keyword evidence="4" id="KW-1185">Reference proteome</keyword>
<evidence type="ECO:0000313" key="3">
    <source>
        <dbReference type="EMBL" id="SHK76151.1"/>
    </source>
</evidence>
<dbReference type="EMBL" id="FRAS01000006">
    <property type="protein sequence ID" value="SHK76151.1"/>
    <property type="molecule type" value="Genomic_DNA"/>
</dbReference>
<dbReference type="SUPFAM" id="SSF55347">
    <property type="entry name" value="Glyceraldehyde-3-phosphate dehydrogenase-like, C-terminal domain"/>
    <property type="match status" value="1"/>
</dbReference>
<protein>
    <submittedName>
        <fullName evidence="3">Predicted dehydrogenase</fullName>
    </submittedName>
</protein>
<sequence length="430" mass="47518">MPNGFHTVPNDSRAVPNGFHAVPNDSHAVPNDFRAVPNDSRAVPNDFRGVPNGFRAVPNDFRGMAGKVQEKRTFFRSLPNFPLPRTPPALADSLPAVRFVICGVGHIGHRHAALVSRHPGATLTALIDVRPELQATLAAEFAGVPFFLSLEAYLQHGPAADVLTVATPNHLHAPQAIQGLRAGLHAVVEKPIALRKRDAEDLVHTALQTGRLVFGVMQNRYSPPAAWLKQVYDEGRLGEIYLVQINCFWNRDARYYQAGGWKGTRQQDGGTLFTQFSHFVDLLYWVFGDIDNIQARFRDFNHAGLTDFEDSGLVTFDLVRGGSGTLQYSTAVWDRNLESSLTVVAERGSLRLGGQYMDKVEYCHLQDYQLPALPPTNPANDYGPYQGSAANHVQVIENVVDTIQKRGFATTNALEGMKVVEIIERIYGLK</sequence>
<dbReference type="Gene3D" id="3.30.360.10">
    <property type="entry name" value="Dihydrodipicolinate Reductase, domain 2"/>
    <property type="match status" value="1"/>
</dbReference>